<evidence type="ECO:0000256" key="4">
    <source>
        <dbReference type="PIRSR" id="PIRSR001112-1"/>
    </source>
</evidence>
<dbReference type="GeneID" id="89922301"/>
<evidence type="ECO:0000256" key="1">
    <source>
        <dbReference type="ARBA" id="ARBA00010088"/>
    </source>
</evidence>
<dbReference type="PRINTS" id="PR00412">
    <property type="entry name" value="EPOXHYDRLASE"/>
</dbReference>
<dbReference type="InterPro" id="IPR010497">
    <property type="entry name" value="Epoxide_hydro_N"/>
</dbReference>
<evidence type="ECO:0000313" key="6">
    <source>
        <dbReference type="EMBL" id="KAK5175812.1"/>
    </source>
</evidence>
<organism evidence="6 7">
    <name type="scientific">Saxophila tyrrhenica</name>
    <dbReference type="NCBI Taxonomy" id="1690608"/>
    <lineage>
        <taxon>Eukaryota</taxon>
        <taxon>Fungi</taxon>
        <taxon>Dikarya</taxon>
        <taxon>Ascomycota</taxon>
        <taxon>Pezizomycotina</taxon>
        <taxon>Dothideomycetes</taxon>
        <taxon>Dothideomycetidae</taxon>
        <taxon>Mycosphaerellales</taxon>
        <taxon>Extremaceae</taxon>
        <taxon>Saxophila</taxon>
    </lineage>
</organism>
<dbReference type="PIRSF" id="PIRSF001112">
    <property type="entry name" value="Epoxide_hydrolase"/>
    <property type="match status" value="1"/>
</dbReference>
<feature type="active site" description="Nucleophile" evidence="4">
    <location>
        <position position="190"/>
    </location>
</feature>
<gene>
    <name evidence="6" type="ORF">LTR77_000952</name>
</gene>
<sequence>MGERGPEESDIQPYSIAVDEDRLQRLHRKLKLTDLPTELQSDTASEWSRGPPAAAIHELAQYWIHDFDWRKAEAKLNDSLPQYMTSISVDDHGDYDVHFVHQKSQNVDAIPVLFLHGWPGSFYEAAKILKPLTDGVNGEPSFHVVAPSLIDHGFSGGSRTADFHIDQHTELVHKLMLKLGYDHYVAQGGDTGYLICRLLARHYPTHCLAHHINMSVPNEPSRTNHPDIYQKWVTAGGFEGLSDSEKLQLSNTQNFLKEGSAYFAIHSTRPMASAYSMTDSPVGLLAWIYDKLHVWTDDYKWTSDEILTWVSIYYFSTAGPAASFNTYYSNHHRRPLTAFEQAVEYIDVPVGVSRFDKEILHMPKLWDLTLGPIVFQAEHFEGGHFAAVEKPELLVGDLRKMFGRGLVEKLFPRRG</sequence>
<dbReference type="GO" id="GO:0097176">
    <property type="term" value="P:epoxide metabolic process"/>
    <property type="evidence" value="ECO:0007669"/>
    <property type="project" value="TreeGrafter"/>
</dbReference>
<evidence type="ECO:0000259" key="5">
    <source>
        <dbReference type="Pfam" id="PF06441"/>
    </source>
</evidence>
<keyword evidence="7" id="KW-1185">Reference proteome</keyword>
<protein>
    <recommendedName>
        <fullName evidence="5">Epoxide hydrolase N-terminal domain-containing protein</fullName>
    </recommendedName>
</protein>
<dbReference type="InterPro" id="IPR029058">
    <property type="entry name" value="AB_hydrolase_fold"/>
</dbReference>
<keyword evidence="2" id="KW-0058">Aromatic hydrocarbons catabolism</keyword>
<comment type="caution">
    <text evidence="6">The sequence shown here is derived from an EMBL/GenBank/DDBJ whole genome shotgun (WGS) entry which is preliminary data.</text>
</comment>
<dbReference type="Proteomes" id="UP001337655">
    <property type="component" value="Unassembled WGS sequence"/>
</dbReference>
<dbReference type="EMBL" id="JAVRRT010000001">
    <property type="protein sequence ID" value="KAK5175812.1"/>
    <property type="molecule type" value="Genomic_DNA"/>
</dbReference>
<dbReference type="InterPro" id="IPR000639">
    <property type="entry name" value="Epox_hydrolase-like"/>
</dbReference>
<feature type="active site" description="Proton donor" evidence="4">
    <location>
        <position position="327"/>
    </location>
</feature>
<keyword evidence="3" id="KW-0378">Hydrolase</keyword>
<dbReference type="GO" id="GO:0004301">
    <property type="term" value="F:epoxide hydrolase activity"/>
    <property type="evidence" value="ECO:0007669"/>
    <property type="project" value="TreeGrafter"/>
</dbReference>
<accession>A0AAV9PSK7</accession>
<dbReference type="InterPro" id="IPR016292">
    <property type="entry name" value="Epoxide_hydrolase"/>
</dbReference>
<dbReference type="Gene3D" id="3.40.50.1820">
    <property type="entry name" value="alpha/beta hydrolase"/>
    <property type="match status" value="1"/>
</dbReference>
<feature type="domain" description="Epoxide hydrolase N-terminal" evidence="5">
    <location>
        <begin position="11"/>
        <end position="124"/>
    </location>
</feature>
<dbReference type="RefSeq" id="XP_064664450.1">
    <property type="nucleotide sequence ID" value="XM_064798216.1"/>
</dbReference>
<dbReference type="AlphaFoldDB" id="A0AAV9PSK7"/>
<evidence type="ECO:0000256" key="2">
    <source>
        <dbReference type="ARBA" id="ARBA00022797"/>
    </source>
</evidence>
<dbReference type="PANTHER" id="PTHR21661:SF35">
    <property type="entry name" value="EPOXIDE HYDROLASE"/>
    <property type="match status" value="1"/>
</dbReference>
<dbReference type="Pfam" id="PF06441">
    <property type="entry name" value="EHN"/>
    <property type="match status" value="1"/>
</dbReference>
<feature type="active site" description="Proton acceptor" evidence="4">
    <location>
        <position position="384"/>
    </location>
</feature>
<proteinExistence type="inferred from homology"/>
<reference evidence="6 7" key="1">
    <citation type="submission" date="2023-08" db="EMBL/GenBank/DDBJ databases">
        <title>Black Yeasts Isolated from many extreme environments.</title>
        <authorList>
            <person name="Coleine C."/>
            <person name="Stajich J.E."/>
            <person name="Selbmann L."/>
        </authorList>
    </citation>
    <scope>NUCLEOTIDE SEQUENCE [LARGE SCALE GENOMIC DNA]</scope>
    <source>
        <strain evidence="6 7">CCFEE 5935</strain>
    </source>
</reference>
<dbReference type="PANTHER" id="PTHR21661">
    <property type="entry name" value="EPOXIDE HYDROLASE 1-RELATED"/>
    <property type="match status" value="1"/>
</dbReference>
<dbReference type="SUPFAM" id="SSF53474">
    <property type="entry name" value="alpha/beta-Hydrolases"/>
    <property type="match status" value="1"/>
</dbReference>
<evidence type="ECO:0000256" key="3">
    <source>
        <dbReference type="ARBA" id="ARBA00022801"/>
    </source>
</evidence>
<name>A0AAV9PSK7_9PEZI</name>
<comment type="similarity">
    <text evidence="1">Belongs to the peptidase S33 family.</text>
</comment>
<evidence type="ECO:0000313" key="7">
    <source>
        <dbReference type="Proteomes" id="UP001337655"/>
    </source>
</evidence>